<feature type="region of interest" description="Disordered" evidence="1">
    <location>
        <begin position="173"/>
        <end position="231"/>
    </location>
</feature>
<reference evidence="3" key="1">
    <citation type="journal article" date="2019" name="Int. J. Syst. Evol. Microbiol.">
        <title>The Global Catalogue of Microorganisms (GCM) 10K type strain sequencing project: providing services to taxonomists for standard genome sequencing and annotation.</title>
        <authorList>
            <consortium name="The Broad Institute Genomics Platform"/>
            <consortium name="The Broad Institute Genome Sequencing Center for Infectious Disease"/>
            <person name="Wu L."/>
            <person name="Ma J."/>
        </authorList>
    </citation>
    <scope>NUCLEOTIDE SEQUENCE [LARGE SCALE GENOMIC DNA]</scope>
    <source>
        <strain evidence="3">JCM 16702</strain>
    </source>
</reference>
<name>A0ABP7UWU2_9ACTN</name>
<protein>
    <submittedName>
        <fullName evidence="2">Uncharacterized protein</fullName>
    </submittedName>
</protein>
<gene>
    <name evidence="2" type="ORF">GCM10022214_01480</name>
</gene>
<dbReference type="Proteomes" id="UP001500683">
    <property type="component" value="Unassembled WGS sequence"/>
</dbReference>
<dbReference type="RefSeq" id="WP_344939273.1">
    <property type="nucleotide sequence ID" value="NZ_BAAAZG010000001.1"/>
</dbReference>
<dbReference type="EMBL" id="BAAAZG010000001">
    <property type="protein sequence ID" value="GAA4054399.1"/>
    <property type="molecule type" value="Genomic_DNA"/>
</dbReference>
<accession>A0ABP7UWU2</accession>
<organism evidence="2 3">
    <name type="scientific">Actinomadura miaoliensis</name>
    <dbReference type="NCBI Taxonomy" id="430685"/>
    <lineage>
        <taxon>Bacteria</taxon>
        <taxon>Bacillati</taxon>
        <taxon>Actinomycetota</taxon>
        <taxon>Actinomycetes</taxon>
        <taxon>Streptosporangiales</taxon>
        <taxon>Thermomonosporaceae</taxon>
        <taxon>Actinomadura</taxon>
    </lineage>
</organism>
<evidence type="ECO:0000313" key="3">
    <source>
        <dbReference type="Proteomes" id="UP001500683"/>
    </source>
</evidence>
<evidence type="ECO:0000313" key="2">
    <source>
        <dbReference type="EMBL" id="GAA4054399.1"/>
    </source>
</evidence>
<sequence>MGGTATSPWSPPLTFLTTFRLTSPQAAVCLVASAAAACGGERRLRLATTPLPIQPSGLAVGGDVQARATDVAVVRITKGRLGQIADACRAATDLPQVGGACANIIQTTLKENAGTECHPQQDTCVWARGAPPGATSTGGAQVRRYFEVTDPRCGPDRVCMCVGVTKTDVWDEIIGPARRTAEPEGPTGLAGSPRTSSTTATSAPPEDTTAPAPSPDEPGTNGPGTTDEESP</sequence>
<comment type="caution">
    <text evidence="2">The sequence shown here is derived from an EMBL/GenBank/DDBJ whole genome shotgun (WGS) entry which is preliminary data.</text>
</comment>
<proteinExistence type="predicted"/>
<keyword evidence="3" id="KW-1185">Reference proteome</keyword>
<evidence type="ECO:0000256" key="1">
    <source>
        <dbReference type="SAM" id="MobiDB-lite"/>
    </source>
</evidence>
<feature type="compositionally biased region" description="Low complexity" evidence="1">
    <location>
        <begin position="190"/>
        <end position="211"/>
    </location>
</feature>